<dbReference type="Proteomes" id="UP000304382">
    <property type="component" value="Unassembled WGS sequence"/>
</dbReference>
<keyword evidence="7" id="KW-1185">Reference proteome</keyword>
<evidence type="ECO:0000256" key="2">
    <source>
        <dbReference type="ARBA" id="ARBA00023125"/>
    </source>
</evidence>
<feature type="domain" description="IclR-ED" evidence="5">
    <location>
        <begin position="71"/>
        <end position="256"/>
    </location>
</feature>
<dbReference type="InterPro" id="IPR036390">
    <property type="entry name" value="WH_DNA-bd_sf"/>
</dbReference>
<dbReference type="SMART" id="SM00346">
    <property type="entry name" value="HTH_ICLR"/>
    <property type="match status" value="1"/>
</dbReference>
<reference evidence="6 7" key="1">
    <citation type="submission" date="2019-02" db="EMBL/GenBank/DDBJ databases">
        <title>Haloarcula mannanilyticum sp. nov., a mannan degrading haloarchaeon isolated from commercial salt.</title>
        <authorList>
            <person name="Enomoto S."/>
            <person name="Shimane Y."/>
            <person name="Kamekura M."/>
            <person name="Ito T."/>
            <person name="Moriya O."/>
            <person name="Ihara K."/>
            <person name="Takahashi-Ando N."/>
            <person name="Fukushima Y."/>
            <person name="Yoshida Y."/>
            <person name="Usama R."/>
            <person name="Takai K."/>
            <person name="Minegishi H."/>
        </authorList>
    </citation>
    <scope>NUCLEOTIDE SEQUENCE [LARGE SCALE GENOMIC DNA]</scope>
    <source>
        <strain evidence="6 7">MD130-1</strain>
    </source>
</reference>
<protein>
    <submittedName>
        <fullName evidence="6">IclR family transcriptional regulator</fullName>
    </submittedName>
</protein>
<dbReference type="AlphaFoldDB" id="A0A4C2EMY3"/>
<dbReference type="SUPFAM" id="SSF46785">
    <property type="entry name" value="Winged helix' DNA-binding domain"/>
    <property type="match status" value="1"/>
</dbReference>
<dbReference type="PROSITE" id="PS51077">
    <property type="entry name" value="HTH_ICLR"/>
    <property type="match status" value="1"/>
</dbReference>
<dbReference type="PROSITE" id="PS51078">
    <property type="entry name" value="ICLR_ED"/>
    <property type="match status" value="1"/>
</dbReference>
<dbReference type="InterPro" id="IPR005471">
    <property type="entry name" value="Tscrpt_reg_IclR_N"/>
</dbReference>
<dbReference type="InterPro" id="IPR011991">
    <property type="entry name" value="ArsR-like_HTH"/>
</dbReference>
<dbReference type="SUPFAM" id="SSF55781">
    <property type="entry name" value="GAF domain-like"/>
    <property type="match status" value="1"/>
</dbReference>
<dbReference type="Pfam" id="PF09339">
    <property type="entry name" value="HTH_IclR"/>
    <property type="match status" value="1"/>
</dbReference>
<dbReference type="GO" id="GO:0003700">
    <property type="term" value="F:DNA-binding transcription factor activity"/>
    <property type="evidence" value="ECO:0007669"/>
    <property type="project" value="TreeGrafter"/>
</dbReference>
<accession>A0A4C2EMY3</accession>
<dbReference type="GO" id="GO:0003677">
    <property type="term" value="F:DNA binding"/>
    <property type="evidence" value="ECO:0007669"/>
    <property type="project" value="UniProtKB-KW"/>
</dbReference>
<dbReference type="InterPro" id="IPR014757">
    <property type="entry name" value="Tscrpt_reg_IclR_C"/>
</dbReference>
<dbReference type="InterPro" id="IPR029016">
    <property type="entry name" value="GAF-like_dom_sf"/>
</dbReference>
<dbReference type="OrthoDB" id="14763at2157"/>
<dbReference type="Gene3D" id="1.10.10.10">
    <property type="entry name" value="Winged helix-like DNA-binding domain superfamily/Winged helix DNA-binding domain"/>
    <property type="match status" value="1"/>
</dbReference>
<evidence type="ECO:0000256" key="1">
    <source>
        <dbReference type="ARBA" id="ARBA00023015"/>
    </source>
</evidence>
<dbReference type="CDD" id="cd00090">
    <property type="entry name" value="HTH_ARSR"/>
    <property type="match status" value="1"/>
</dbReference>
<sequence>MTTNEGPGRTIQSAEITLNIISELQTQDATRVTALANRLGHSKSTIHNHLHTLEDQQLVVREDGEYRLSLRILDMAMHVREQIGNYDVIRNEADALAEETGEIIQFGIEEHGKVSYLYKATGEQAVETLSGVGKQQPMHSTSLGKTILAYLPQDRTERLIESMDLERFTSNTITSADALRTELEEIRQRGYGIDDEENIEGLRCVSAPVENGDTVLGAISITGPLSRFTDDRIHGELSELATGAANVIELNTKFSG</sequence>
<name>A0A4C2EMY3_9EURY</name>
<evidence type="ECO:0000313" key="6">
    <source>
        <dbReference type="EMBL" id="GCF15871.1"/>
    </source>
</evidence>
<dbReference type="Pfam" id="PF01614">
    <property type="entry name" value="IclR_C"/>
    <property type="match status" value="1"/>
</dbReference>
<dbReference type="PANTHER" id="PTHR30136">
    <property type="entry name" value="HELIX-TURN-HELIX TRANSCRIPTIONAL REGULATOR, ICLR FAMILY"/>
    <property type="match status" value="1"/>
</dbReference>
<keyword evidence="2" id="KW-0238">DNA-binding</keyword>
<dbReference type="EMBL" id="BIXZ01000011">
    <property type="protein sequence ID" value="GCF15871.1"/>
    <property type="molecule type" value="Genomic_DNA"/>
</dbReference>
<gene>
    <name evidence="6" type="ORF">Harman_38060</name>
</gene>
<dbReference type="RefSeq" id="WP_137685285.1">
    <property type="nucleotide sequence ID" value="NZ_BIXZ01000011.1"/>
</dbReference>
<feature type="domain" description="HTH iclR-type" evidence="4">
    <location>
        <begin position="11"/>
        <end position="70"/>
    </location>
</feature>
<evidence type="ECO:0000259" key="5">
    <source>
        <dbReference type="PROSITE" id="PS51078"/>
    </source>
</evidence>
<proteinExistence type="predicted"/>
<comment type="caution">
    <text evidence="6">The sequence shown here is derived from an EMBL/GenBank/DDBJ whole genome shotgun (WGS) entry which is preliminary data.</text>
</comment>
<keyword evidence="3" id="KW-0804">Transcription</keyword>
<keyword evidence="1" id="KW-0805">Transcription regulation</keyword>
<dbReference type="InterPro" id="IPR036388">
    <property type="entry name" value="WH-like_DNA-bd_sf"/>
</dbReference>
<evidence type="ECO:0000259" key="4">
    <source>
        <dbReference type="PROSITE" id="PS51077"/>
    </source>
</evidence>
<evidence type="ECO:0000313" key="7">
    <source>
        <dbReference type="Proteomes" id="UP000304382"/>
    </source>
</evidence>
<organism evidence="6 7">
    <name type="scientific">Haloarcula mannanilytica</name>
    <dbReference type="NCBI Taxonomy" id="2509225"/>
    <lineage>
        <taxon>Archaea</taxon>
        <taxon>Methanobacteriati</taxon>
        <taxon>Methanobacteriota</taxon>
        <taxon>Stenosarchaea group</taxon>
        <taxon>Halobacteria</taxon>
        <taxon>Halobacteriales</taxon>
        <taxon>Haloarculaceae</taxon>
        <taxon>Haloarcula</taxon>
    </lineage>
</organism>
<dbReference type="Gene3D" id="3.30.450.40">
    <property type="match status" value="1"/>
</dbReference>
<dbReference type="InterPro" id="IPR050707">
    <property type="entry name" value="HTH_MetabolicPath_Reg"/>
</dbReference>
<dbReference type="GO" id="GO:0045892">
    <property type="term" value="P:negative regulation of DNA-templated transcription"/>
    <property type="evidence" value="ECO:0007669"/>
    <property type="project" value="TreeGrafter"/>
</dbReference>
<evidence type="ECO:0000256" key="3">
    <source>
        <dbReference type="ARBA" id="ARBA00023163"/>
    </source>
</evidence>
<dbReference type="PANTHER" id="PTHR30136:SF35">
    <property type="entry name" value="HTH-TYPE TRANSCRIPTIONAL REGULATOR RV1719"/>
    <property type="match status" value="1"/>
</dbReference>